<evidence type="ECO:0000256" key="12">
    <source>
        <dbReference type="ARBA" id="ARBA00048934"/>
    </source>
</evidence>
<dbReference type="InterPro" id="IPR018517">
    <property type="entry name" value="tRNA_hU_synthase_CS"/>
</dbReference>
<evidence type="ECO:0000256" key="8">
    <source>
        <dbReference type="ARBA" id="ARBA00038313"/>
    </source>
</evidence>
<evidence type="ECO:0000256" key="6">
    <source>
        <dbReference type="ARBA" id="ARBA00023002"/>
    </source>
</evidence>
<dbReference type="EMBL" id="JAXQNO010000020">
    <property type="protein sequence ID" value="KAK4772279.1"/>
    <property type="molecule type" value="Genomic_DNA"/>
</dbReference>
<evidence type="ECO:0000259" key="15">
    <source>
        <dbReference type="Pfam" id="PF01207"/>
    </source>
</evidence>
<evidence type="ECO:0000313" key="16">
    <source>
        <dbReference type="EMBL" id="KAK4772279.1"/>
    </source>
</evidence>
<dbReference type="PANTHER" id="PTHR11082:SF5">
    <property type="entry name" value="TRNA-DIHYDROURIDINE(16_17) SYNTHASE [NAD(P)(+)]-LIKE"/>
    <property type="match status" value="1"/>
</dbReference>
<sequence length="425" mass="48043">MKLKARGPSPFSFSPLESFLRFLMASTEAPTRDLDDLLCSSPHQEQNGESNTSPTEAGGIDDGSASPALCLSGASRIERAWEHWTKLGGPKRIVAPMVDNSELPFRMLCRKYGAEAAYTPMLHSRIFTESEKYRNEEFTTCKEDRPLFVQFCANDPDILLEAARRVEPYCDYVDINLGCPQRIARRGYYGAFLMDNLPLVKSLVEKLSSSLNVPVSCKIRLFPKIEDTLNYARMLEEAGCSLVAVHGRTRDEKDQKKIRADWAAIRAVKTALKIPVLANGNIRHLQDVESCLKETGCDGVLSADSLLDNPALFAGFRNAEWVVESNEGHRDGELDQTDIFIDYLKMCEKYPVPWRMIRSHTHKMLGDWFKNHPQVREELNAQSTLSFEYLYEMVDKLRAFGKRIPLYVMNSSVVEVDENGIKIAA</sequence>
<evidence type="ECO:0000256" key="11">
    <source>
        <dbReference type="ARBA" id="ARBA00047652"/>
    </source>
</evidence>
<dbReference type="Pfam" id="PF01207">
    <property type="entry name" value="Dus"/>
    <property type="match status" value="1"/>
</dbReference>
<keyword evidence="6" id="KW-0560">Oxidoreductase</keyword>
<dbReference type="GO" id="GO:0050660">
    <property type="term" value="F:flavin adenine dinucleotide binding"/>
    <property type="evidence" value="ECO:0007669"/>
    <property type="project" value="InterPro"/>
</dbReference>
<comment type="caution">
    <text evidence="16">The sequence shown here is derived from an EMBL/GenBank/DDBJ whole genome shotgun (WGS) entry which is preliminary data.</text>
</comment>
<keyword evidence="17" id="KW-1185">Reference proteome</keyword>
<dbReference type="GO" id="GO:0017150">
    <property type="term" value="F:tRNA dihydrouridine synthase activity"/>
    <property type="evidence" value="ECO:0007669"/>
    <property type="project" value="InterPro"/>
</dbReference>
<comment type="catalytic activity">
    <reaction evidence="10">
        <text>5,6-dihydrouridine(17) in tRNA + NAD(+) = uridine(17) in tRNA + NADH + H(+)</text>
        <dbReference type="Rhea" id="RHEA:53372"/>
        <dbReference type="Rhea" id="RHEA-COMP:13541"/>
        <dbReference type="Rhea" id="RHEA-COMP:13542"/>
        <dbReference type="ChEBI" id="CHEBI:15378"/>
        <dbReference type="ChEBI" id="CHEBI:57540"/>
        <dbReference type="ChEBI" id="CHEBI:57945"/>
        <dbReference type="ChEBI" id="CHEBI:65315"/>
        <dbReference type="ChEBI" id="CHEBI:74443"/>
        <dbReference type="EC" id="1.3.1.88"/>
    </reaction>
    <physiologicalReaction direction="right-to-left" evidence="10">
        <dbReference type="Rhea" id="RHEA:53374"/>
    </physiologicalReaction>
</comment>
<evidence type="ECO:0000256" key="10">
    <source>
        <dbReference type="ARBA" id="ARBA00047287"/>
    </source>
</evidence>
<organism evidence="16 17">
    <name type="scientific">Trapa natans</name>
    <name type="common">Water chestnut</name>
    <dbReference type="NCBI Taxonomy" id="22666"/>
    <lineage>
        <taxon>Eukaryota</taxon>
        <taxon>Viridiplantae</taxon>
        <taxon>Streptophyta</taxon>
        <taxon>Embryophyta</taxon>
        <taxon>Tracheophyta</taxon>
        <taxon>Spermatophyta</taxon>
        <taxon>Magnoliopsida</taxon>
        <taxon>eudicotyledons</taxon>
        <taxon>Gunneridae</taxon>
        <taxon>Pentapetalae</taxon>
        <taxon>rosids</taxon>
        <taxon>malvids</taxon>
        <taxon>Myrtales</taxon>
        <taxon>Lythraceae</taxon>
        <taxon>Trapa</taxon>
    </lineage>
</organism>
<reference evidence="16 17" key="1">
    <citation type="journal article" date="2023" name="Hortic Res">
        <title>Pangenome of water caltrop reveals structural variations and asymmetric subgenome divergence after allopolyploidization.</title>
        <authorList>
            <person name="Zhang X."/>
            <person name="Chen Y."/>
            <person name="Wang L."/>
            <person name="Yuan Y."/>
            <person name="Fang M."/>
            <person name="Shi L."/>
            <person name="Lu R."/>
            <person name="Comes H.P."/>
            <person name="Ma Y."/>
            <person name="Chen Y."/>
            <person name="Huang G."/>
            <person name="Zhou Y."/>
            <person name="Zheng Z."/>
            <person name="Qiu Y."/>
        </authorList>
    </citation>
    <scope>NUCLEOTIDE SEQUENCE [LARGE SCALE GENOMIC DNA]</scope>
    <source>
        <strain evidence="16">F231</strain>
    </source>
</reference>
<keyword evidence="3" id="KW-0288">FMN</keyword>
<dbReference type="PANTHER" id="PTHR11082">
    <property type="entry name" value="TRNA-DIHYDROURIDINE SYNTHASE"/>
    <property type="match status" value="1"/>
</dbReference>
<evidence type="ECO:0000256" key="7">
    <source>
        <dbReference type="ARBA" id="ARBA00023027"/>
    </source>
</evidence>
<comment type="catalytic activity">
    <reaction evidence="11">
        <text>5,6-dihydrouridine(16) in tRNA + NADP(+) = uridine(16) in tRNA + NADPH + H(+)</text>
        <dbReference type="Rhea" id="RHEA:53376"/>
        <dbReference type="Rhea" id="RHEA-COMP:13543"/>
        <dbReference type="Rhea" id="RHEA-COMP:13544"/>
        <dbReference type="ChEBI" id="CHEBI:15378"/>
        <dbReference type="ChEBI" id="CHEBI:57783"/>
        <dbReference type="ChEBI" id="CHEBI:58349"/>
        <dbReference type="ChEBI" id="CHEBI:65315"/>
        <dbReference type="ChEBI" id="CHEBI:74443"/>
        <dbReference type="EC" id="1.3.1.88"/>
    </reaction>
    <physiologicalReaction direction="right-to-left" evidence="11">
        <dbReference type="Rhea" id="RHEA:53378"/>
    </physiologicalReaction>
</comment>
<feature type="domain" description="DUS-like FMN-binding" evidence="15">
    <location>
        <begin position="94"/>
        <end position="384"/>
    </location>
</feature>
<comment type="catalytic activity">
    <reaction evidence="13">
        <text>5,6-dihydrouridine(17) in tRNA + NADP(+) = uridine(17) in tRNA + NADPH + H(+)</text>
        <dbReference type="Rhea" id="RHEA:53368"/>
        <dbReference type="Rhea" id="RHEA-COMP:13541"/>
        <dbReference type="Rhea" id="RHEA-COMP:13542"/>
        <dbReference type="ChEBI" id="CHEBI:15378"/>
        <dbReference type="ChEBI" id="CHEBI:57783"/>
        <dbReference type="ChEBI" id="CHEBI:58349"/>
        <dbReference type="ChEBI" id="CHEBI:65315"/>
        <dbReference type="ChEBI" id="CHEBI:74443"/>
        <dbReference type="EC" id="1.3.1.88"/>
    </reaction>
    <physiologicalReaction direction="right-to-left" evidence="13">
        <dbReference type="Rhea" id="RHEA:53370"/>
    </physiologicalReaction>
</comment>
<evidence type="ECO:0000256" key="14">
    <source>
        <dbReference type="SAM" id="MobiDB-lite"/>
    </source>
</evidence>
<comment type="catalytic activity">
    <reaction evidence="12">
        <text>5,6-dihydrouridine(16) in tRNA + NAD(+) = uridine(16) in tRNA + NADH + H(+)</text>
        <dbReference type="Rhea" id="RHEA:53380"/>
        <dbReference type="Rhea" id="RHEA-COMP:13543"/>
        <dbReference type="Rhea" id="RHEA-COMP:13544"/>
        <dbReference type="ChEBI" id="CHEBI:15378"/>
        <dbReference type="ChEBI" id="CHEBI:57540"/>
        <dbReference type="ChEBI" id="CHEBI:57945"/>
        <dbReference type="ChEBI" id="CHEBI:65315"/>
        <dbReference type="ChEBI" id="CHEBI:74443"/>
        <dbReference type="EC" id="1.3.1.88"/>
    </reaction>
    <physiologicalReaction direction="right-to-left" evidence="12">
        <dbReference type="Rhea" id="RHEA:53382"/>
    </physiologicalReaction>
</comment>
<dbReference type="EC" id="1.3.1.88" evidence="9"/>
<comment type="similarity">
    <text evidence="8">Belongs to the Dus family. Dus1 subfamily.</text>
</comment>
<keyword evidence="4" id="KW-0819">tRNA processing</keyword>
<dbReference type="CDD" id="cd02801">
    <property type="entry name" value="DUS_like_FMN"/>
    <property type="match status" value="1"/>
</dbReference>
<evidence type="ECO:0000256" key="1">
    <source>
        <dbReference type="ARBA" id="ARBA00001917"/>
    </source>
</evidence>
<keyword evidence="7" id="KW-0520">NAD</keyword>
<evidence type="ECO:0000256" key="9">
    <source>
        <dbReference type="ARBA" id="ARBA00038890"/>
    </source>
</evidence>
<feature type="region of interest" description="Disordered" evidence="14">
    <location>
        <begin position="34"/>
        <end position="62"/>
    </location>
</feature>
<dbReference type="InterPro" id="IPR013785">
    <property type="entry name" value="Aldolase_TIM"/>
</dbReference>
<evidence type="ECO:0000313" key="17">
    <source>
        <dbReference type="Proteomes" id="UP001346149"/>
    </source>
</evidence>
<proteinExistence type="inferred from homology"/>
<dbReference type="AlphaFoldDB" id="A0AAN7QMG5"/>
<accession>A0AAN7QMG5</accession>
<dbReference type="InterPro" id="IPR035587">
    <property type="entry name" value="DUS-like_FMN-bd"/>
</dbReference>
<dbReference type="PROSITE" id="PS01136">
    <property type="entry name" value="UPF0034"/>
    <property type="match status" value="1"/>
</dbReference>
<gene>
    <name evidence="16" type="ORF">SAY86_014054</name>
</gene>
<dbReference type="SUPFAM" id="SSF51395">
    <property type="entry name" value="FMN-linked oxidoreductases"/>
    <property type="match status" value="1"/>
</dbReference>
<evidence type="ECO:0000256" key="13">
    <source>
        <dbReference type="ARBA" id="ARBA00049467"/>
    </source>
</evidence>
<dbReference type="Gene3D" id="3.20.20.70">
    <property type="entry name" value="Aldolase class I"/>
    <property type="match status" value="1"/>
</dbReference>
<comment type="cofactor">
    <cofactor evidence="1">
        <name>FMN</name>
        <dbReference type="ChEBI" id="CHEBI:58210"/>
    </cofactor>
</comment>
<dbReference type="Proteomes" id="UP001346149">
    <property type="component" value="Unassembled WGS sequence"/>
</dbReference>
<dbReference type="FunFam" id="3.20.20.70:FF:000162">
    <property type="entry name" value="tRNA-dihydrouridine(16/17) synthase [NAD(P)(+)]-like"/>
    <property type="match status" value="1"/>
</dbReference>
<keyword evidence="5" id="KW-0521">NADP</keyword>
<feature type="compositionally biased region" description="Polar residues" evidence="14">
    <location>
        <begin position="41"/>
        <end position="55"/>
    </location>
</feature>
<keyword evidence="2" id="KW-0285">Flavoprotein</keyword>
<evidence type="ECO:0000256" key="4">
    <source>
        <dbReference type="ARBA" id="ARBA00022694"/>
    </source>
</evidence>
<name>A0AAN7QMG5_TRANT</name>
<protein>
    <recommendedName>
        <fullName evidence="9">tRNA-dihydrouridine(16/17) synthase [NAD(P)(+)]</fullName>
        <ecNumber evidence="9">1.3.1.88</ecNumber>
    </recommendedName>
</protein>
<evidence type="ECO:0000256" key="5">
    <source>
        <dbReference type="ARBA" id="ARBA00022857"/>
    </source>
</evidence>
<evidence type="ECO:0000256" key="2">
    <source>
        <dbReference type="ARBA" id="ARBA00022630"/>
    </source>
</evidence>
<evidence type="ECO:0000256" key="3">
    <source>
        <dbReference type="ARBA" id="ARBA00022643"/>
    </source>
</evidence>